<organism evidence="2 3">
    <name type="scientific">Modicella reniformis</name>
    <dbReference type="NCBI Taxonomy" id="1440133"/>
    <lineage>
        <taxon>Eukaryota</taxon>
        <taxon>Fungi</taxon>
        <taxon>Fungi incertae sedis</taxon>
        <taxon>Mucoromycota</taxon>
        <taxon>Mortierellomycotina</taxon>
        <taxon>Mortierellomycetes</taxon>
        <taxon>Mortierellales</taxon>
        <taxon>Mortierellaceae</taxon>
        <taxon>Modicella</taxon>
    </lineage>
</organism>
<feature type="compositionally biased region" description="Polar residues" evidence="1">
    <location>
        <begin position="186"/>
        <end position="197"/>
    </location>
</feature>
<feature type="compositionally biased region" description="Low complexity" evidence="1">
    <location>
        <begin position="105"/>
        <end position="137"/>
    </location>
</feature>
<comment type="caution">
    <text evidence="2">The sequence shown here is derived from an EMBL/GenBank/DDBJ whole genome shotgun (WGS) entry which is preliminary data.</text>
</comment>
<evidence type="ECO:0000313" key="2">
    <source>
        <dbReference type="EMBL" id="KAF9944025.1"/>
    </source>
</evidence>
<evidence type="ECO:0000313" key="3">
    <source>
        <dbReference type="Proteomes" id="UP000749646"/>
    </source>
</evidence>
<evidence type="ECO:0000256" key="1">
    <source>
        <dbReference type="SAM" id="MobiDB-lite"/>
    </source>
</evidence>
<feature type="compositionally biased region" description="Low complexity" evidence="1">
    <location>
        <begin position="167"/>
        <end position="185"/>
    </location>
</feature>
<feature type="compositionally biased region" description="Basic and acidic residues" evidence="1">
    <location>
        <begin position="198"/>
        <end position="208"/>
    </location>
</feature>
<sequence length="208" mass="22234">MDTTDTTDTTDTGDSLSRVQWQQTLDPPYNILAPLLNLSLDPPITPAPKDNPQLSPLQATTSGYEQTSSPKPSMPSPLSSDLPTSPDNASPTPSSLPDVYDEPAPSRQSPGPQQPPVQQQQQGHQQEQQHLQYLQRPSPHPIRPSALSPRGRSKSQLMTDVSGADLTSAAPSTSPSSWSATSSSTDTVPSPASSVMESKTRFERLPNG</sequence>
<dbReference type="AlphaFoldDB" id="A0A9P6IQE1"/>
<feature type="compositionally biased region" description="Low complexity" evidence="1">
    <location>
        <begin position="1"/>
        <end position="12"/>
    </location>
</feature>
<proteinExistence type="predicted"/>
<name>A0A9P6IQE1_9FUNG</name>
<gene>
    <name evidence="2" type="ORF">BGZ65_012785</name>
</gene>
<feature type="compositionally biased region" description="Low complexity" evidence="1">
    <location>
        <begin position="67"/>
        <end position="87"/>
    </location>
</feature>
<feature type="non-terminal residue" evidence="2">
    <location>
        <position position="208"/>
    </location>
</feature>
<accession>A0A9P6IQE1</accession>
<protein>
    <submittedName>
        <fullName evidence="2">Uncharacterized protein</fullName>
    </submittedName>
</protein>
<dbReference type="EMBL" id="JAAAHW010008635">
    <property type="protein sequence ID" value="KAF9944025.1"/>
    <property type="molecule type" value="Genomic_DNA"/>
</dbReference>
<keyword evidence="3" id="KW-1185">Reference proteome</keyword>
<feature type="region of interest" description="Disordered" evidence="1">
    <location>
        <begin position="38"/>
        <end position="208"/>
    </location>
</feature>
<reference evidence="2" key="1">
    <citation type="journal article" date="2020" name="Fungal Divers.">
        <title>Resolving the Mortierellaceae phylogeny through synthesis of multi-gene phylogenetics and phylogenomics.</title>
        <authorList>
            <person name="Vandepol N."/>
            <person name="Liber J."/>
            <person name="Desiro A."/>
            <person name="Na H."/>
            <person name="Kennedy M."/>
            <person name="Barry K."/>
            <person name="Grigoriev I.V."/>
            <person name="Miller A.N."/>
            <person name="O'Donnell K."/>
            <person name="Stajich J.E."/>
            <person name="Bonito G."/>
        </authorList>
    </citation>
    <scope>NUCLEOTIDE SEQUENCE</scope>
    <source>
        <strain evidence="2">MES-2147</strain>
    </source>
</reference>
<feature type="compositionally biased region" description="Polar residues" evidence="1">
    <location>
        <begin position="52"/>
        <end position="66"/>
    </location>
</feature>
<dbReference type="Proteomes" id="UP000749646">
    <property type="component" value="Unassembled WGS sequence"/>
</dbReference>
<feature type="region of interest" description="Disordered" evidence="1">
    <location>
        <begin position="1"/>
        <end position="21"/>
    </location>
</feature>